<dbReference type="Proteomes" id="UP000249682">
    <property type="component" value="Chromosome"/>
</dbReference>
<dbReference type="Pfam" id="PF02720">
    <property type="entry name" value="DUF222"/>
    <property type="match status" value="1"/>
</dbReference>
<reference evidence="2 3" key="1">
    <citation type="submission" date="2018-05" db="EMBL/GenBank/DDBJ databases">
        <title>Evolution of small genomes with special reference to Mycobacterium leprae.</title>
        <authorList>
            <person name="Mohanty P.S."/>
            <person name="Bansal A.K."/>
            <person name="Gupta U.D."/>
            <person name="Naaz F."/>
            <person name="Dwivedi V.D."/>
            <person name="Singh H."/>
            <person name="Gupta G."/>
            <person name="Sharma S."/>
            <person name="Arora M."/>
        </authorList>
    </citation>
    <scope>NUCLEOTIDE SEQUENCE [LARGE SCALE GENOMIC DNA]</scope>
    <source>
        <strain evidence="2 3">MRHRU-235-G</strain>
    </source>
</reference>
<evidence type="ECO:0000313" key="2">
    <source>
        <dbReference type="EMBL" id="AWV47962.1"/>
    </source>
</evidence>
<evidence type="ECO:0000313" key="3">
    <source>
        <dbReference type="Proteomes" id="UP000249682"/>
    </source>
</evidence>
<feature type="domain" description="DUF222" evidence="1">
    <location>
        <begin position="2"/>
        <end position="51"/>
    </location>
</feature>
<sequence>MTSTAGHAVTGNGTLLPTRDVIRMIRHAYHYLVVFDDHQSRPVHLGRSRRNHFTGSARDTLSTRSRLHVSGLRSALLCI</sequence>
<protein>
    <submittedName>
        <fullName evidence="2">DUF222 domain-containing protein</fullName>
    </submittedName>
</protein>
<proteinExistence type="predicted"/>
<name>A0AAD0P6X5_MYCLR</name>
<organism evidence="2 3">
    <name type="scientific">Mycobacterium leprae</name>
    <dbReference type="NCBI Taxonomy" id="1769"/>
    <lineage>
        <taxon>Bacteria</taxon>
        <taxon>Bacillati</taxon>
        <taxon>Actinomycetota</taxon>
        <taxon>Actinomycetes</taxon>
        <taxon>Mycobacteriales</taxon>
        <taxon>Mycobacteriaceae</taxon>
        <taxon>Mycobacterium</taxon>
    </lineage>
</organism>
<dbReference type="AlphaFoldDB" id="A0AAD0P6X5"/>
<accession>A0AAD0P6X5</accession>
<dbReference type="EMBL" id="CP029543">
    <property type="protein sequence ID" value="AWV47962.1"/>
    <property type="molecule type" value="Genomic_DNA"/>
</dbReference>
<evidence type="ECO:0000259" key="1">
    <source>
        <dbReference type="Pfam" id="PF02720"/>
    </source>
</evidence>
<dbReference type="InterPro" id="IPR003870">
    <property type="entry name" value="DUF222"/>
</dbReference>
<gene>
    <name evidence="2" type="ORF">DIJ64_07455</name>
</gene>